<dbReference type="InterPro" id="IPR043993">
    <property type="entry name" value="T4SS_pilin"/>
</dbReference>
<protein>
    <submittedName>
        <fullName evidence="2">Uncharacterized protein</fullName>
    </submittedName>
</protein>
<dbReference type="Proteomes" id="UP000034302">
    <property type="component" value="Unassembled WGS sequence"/>
</dbReference>
<accession>A0A0F9ZY40</accession>
<keyword evidence="1" id="KW-0472">Membrane</keyword>
<organism evidence="2 3">
    <name type="scientific">candidate division WS6 bacterium GW2011_GWC1_33_20</name>
    <dbReference type="NCBI Taxonomy" id="1619089"/>
    <lineage>
        <taxon>Bacteria</taxon>
        <taxon>Candidatus Dojkabacteria</taxon>
    </lineage>
</organism>
<reference evidence="2 3" key="1">
    <citation type="journal article" date="2015" name="Nature">
        <title>rRNA introns, odd ribosomes, and small enigmatic genomes across a large radiation of phyla.</title>
        <authorList>
            <person name="Brown C.T."/>
            <person name="Hug L.A."/>
            <person name="Thomas B.C."/>
            <person name="Sharon I."/>
            <person name="Castelle C.J."/>
            <person name="Singh A."/>
            <person name="Wilkins M.J."/>
            <person name="Williams K.H."/>
            <person name="Banfield J.F."/>
        </authorList>
    </citation>
    <scope>NUCLEOTIDE SEQUENCE [LARGE SCALE GENOMIC DNA]</scope>
</reference>
<dbReference type="EMBL" id="LBOV01000009">
    <property type="protein sequence ID" value="KKP43916.1"/>
    <property type="molecule type" value="Genomic_DNA"/>
</dbReference>
<feature type="transmembrane region" description="Helical" evidence="1">
    <location>
        <begin position="60"/>
        <end position="84"/>
    </location>
</feature>
<dbReference type="Pfam" id="PF18895">
    <property type="entry name" value="T4SS_pilin"/>
    <property type="match status" value="1"/>
</dbReference>
<dbReference type="AlphaFoldDB" id="A0A0F9ZY40"/>
<feature type="transmembrane region" description="Helical" evidence="1">
    <location>
        <begin position="23"/>
        <end position="48"/>
    </location>
</feature>
<proteinExistence type="predicted"/>
<evidence type="ECO:0000313" key="3">
    <source>
        <dbReference type="Proteomes" id="UP000034302"/>
    </source>
</evidence>
<name>A0A0F9ZY40_9BACT</name>
<keyword evidence="1" id="KW-1133">Transmembrane helix</keyword>
<gene>
    <name evidence="2" type="ORF">UR34_C0009G0017</name>
</gene>
<evidence type="ECO:0000313" key="2">
    <source>
        <dbReference type="EMBL" id="KKP43916.1"/>
    </source>
</evidence>
<keyword evidence="1" id="KW-0812">Transmembrane</keyword>
<sequence>MFVDISNITGVPNTDFAQFIVDIINWAIGFAAVLSVVMIISSGFQYILSFGDEKKISRATSSLIFAIIGMVLVFLAPTVIQFILDNFLGK</sequence>
<evidence type="ECO:0000256" key="1">
    <source>
        <dbReference type="SAM" id="Phobius"/>
    </source>
</evidence>
<comment type="caution">
    <text evidence="2">The sequence shown here is derived from an EMBL/GenBank/DDBJ whole genome shotgun (WGS) entry which is preliminary data.</text>
</comment>